<evidence type="ECO:0000313" key="7">
    <source>
        <dbReference type="EMBL" id="OGL42742.1"/>
    </source>
</evidence>
<protein>
    <recommendedName>
        <fullName evidence="3 4">N5-carboxyaminoimidazole ribonucleotide mutase</fullName>
        <shortName evidence="3 4">N5-CAIR mutase</shortName>
        <ecNumber evidence="3 4">5.4.99.18</ecNumber>
    </recommendedName>
    <alternativeName>
        <fullName evidence="3">5-(carboxyamino)imidazole ribonucleotide mutase</fullName>
    </alternativeName>
</protein>
<feature type="domain" description="PurE" evidence="6">
    <location>
        <begin position="3"/>
        <end position="154"/>
    </location>
</feature>
<comment type="similarity">
    <text evidence="3">Belongs to the AIR carboxylase family. Class I subfamily.</text>
</comment>
<dbReference type="PANTHER" id="PTHR23046">
    <property type="entry name" value="PHOSPHORIBOSYLAMINOIMIDAZOLE CARBOXYLASE CATALYTIC SUBUNIT"/>
    <property type="match status" value="1"/>
</dbReference>
<keyword evidence="1 3" id="KW-0658">Purine biosynthesis</keyword>
<evidence type="ECO:0000256" key="5">
    <source>
        <dbReference type="PIRSR" id="PIRSR001338-1"/>
    </source>
</evidence>
<organism evidence="7 8">
    <name type="scientific">Candidatus Schekmanbacteria bacterium GWA2_38_11</name>
    <dbReference type="NCBI Taxonomy" id="1817876"/>
    <lineage>
        <taxon>Bacteria</taxon>
        <taxon>Candidatus Schekmaniibacteriota</taxon>
    </lineage>
</organism>
<feature type="binding site" evidence="3 5">
    <location>
        <position position="14"/>
    </location>
    <ligand>
        <name>substrate</name>
    </ligand>
</feature>
<dbReference type="PANTHER" id="PTHR23046:SF2">
    <property type="entry name" value="PHOSPHORIBOSYLAMINOIMIDAZOLE CARBOXYLASE"/>
    <property type="match status" value="1"/>
</dbReference>
<comment type="function">
    <text evidence="3 4">Catalyzes the conversion of N5-carboxyaminoimidazole ribonucleotide (N5-CAIR) to 4-carboxy-5-aminoimidazole ribonucleotide (CAIR).</text>
</comment>
<comment type="catalytic activity">
    <reaction evidence="3 4">
        <text>5-carboxyamino-1-(5-phospho-D-ribosyl)imidazole + H(+) = 5-amino-1-(5-phospho-D-ribosyl)imidazole-4-carboxylate</text>
        <dbReference type="Rhea" id="RHEA:13193"/>
        <dbReference type="ChEBI" id="CHEBI:15378"/>
        <dbReference type="ChEBI" id="CHEBI:58730"/>
        <dbReference type="ChEBI" id="CHEBI:77657"/>
        <dbReference type="EC" id="5.4.99.18"/>
    </reaction>
</comment>
<dbReference type="Gene3D" id="3.40.50.1970">
    <property type="match status" value="1"/>
</dbReference>
<dbReference type="SMART" id="SM01001">
    <property type="entry name" value="AIRC"/>
    <property type="match status" value="1"/>
</dbReference>
<comment type="caution">
    <text evidence="7">The sequence shown here is derived from an EMBL/GenBank/DDBJ whole genome shotgun (WGS) entry which is preliminary data.</text>
</comment>
<accession>A0A1F7RME6</accession>
<comment type="pathway">
    <text evidence="3 4">Purine metabolism; IMP biosynthesis via de novo pathway; 5-amino-1-(5-phospho-D-ribosyl)imidazole-4-carboxylate from 5-amino-1-(5-phospho-D-ribosyl)imidazole (N5-CAIR route): step 2/2.</text>
</comment>
<dbReference type="AlphaFoldDB" id="A0A1F7RME6"/>
<dbReference type="GO" id="GO:0034023">
    <property type="term" value="F:5-(carboxyamino)imidazole ribonucleotide mutase activity"/>
    <property type="evidence" value="ECO:0007669"/>
    <property type="project" value="UniProtKB-UniRule"/>
</dbReference>
<dbReference type="InterPro" id="IPR024694">
    <property type="entry name" value="PurE_prokaryotes"/>
</dbReference>
<evidence type="ECO:0000256" key="2">
    <source>
        <dbReference type="ARBA" id="ARBA00023235"/>
    </source>
</evidence>
<gene>
    <name evidence="3" type="primary">purE</name>
    <name evidence="7" type="ORF">A2042_00485</name>
</gene>
<dbReference type="NCBIfam" id="TIGR01162">
    <property type="entry name" value="purE"/>
    <property type="match status" value="1"/>
</dbReference>
<evidence type="ECO:0000256" key="4">
    <source>
        <dbReference type="PIRNR" id="PIRNR001338"/>
    </source>
</evidence>
<dbReference type="InterPro" id="IPR033747">
    <property type="entry name" value="PurE_ClassI"/>
</dbReference>
<evidence type="ECO:0000256" key="3">
    <source>
        <dbReference type="HAMAP-Rule" id="MF_01929"/>
    </source>
</evidence>
<evidence type="ECO:0000313" key="8">
    <source>
        <dbReference type="Proteomes" id="UP000178526"/>
    </source>
</evidence>
<evidence type="ECO:0000256" key="1">
    <source>
        <dbReference type="ARBA" id="ARBA00022755"/>
    </source>
</evidence>
<evidence type="ECO:0000259" key="6">
    <source>
        <dbReference type="SMART" id="SM01001"/>
    </source>
</evidence>
<dbReference type="UniPathway" id="UPA00074">
    <property type="reaction ID" value="UER00943"/>
</dbReference>
<dbReference type="InterPro" id="IPR000031">
    <property type="entry name" value="PurE_dom"/>
</dbReference>
<dbReference type="SUPFAM" id="SSF52255">
    <property type="entry name" value="N5-CAIR mutase (phosphoribosylaminoimidazole carboxylase, PurE)"/>
    <property type="match status" value="1"/>
</dbReference>
<dbReference type="PIRSF" id="PIRSF001338">
    <property type="entry name" value="AIR_carboxylase"/>
    <property type="match status" value="1"/>
</dbReference>
<dbReference type="EMBL" id="MGDB01000028">
    <property type="protein sequence ID" value="OGL42742.1"/>
    <property type="molecule type" value="Genomic_DNA"/>
</dbReference>
<dbReference type="Proteomes" id="UP000178526">
    <property type="component" value="Unassembled WGS sequence"/>
</dbReference>
<name>A0A1F7RME6_9BACT</name>
<dbReference type="EC" id="5.4.99.18" evidence="3 4"/>
<feature type="binding site" evidence="3 5">
    <location>
        <position position="41"/>
    </location>
    <ligand>
        <name>substrate</name>
    </ligand>
</feature>
<reference evidence="7 8" key="1">
    <citation type="journal article" date="2016" name="Nat. Commun.">
        <title>Thousands of microbial genomes shed light on interconnected biogeochemical processes in an aquifer system.</title>
        <authorList>
            <person name="Anantharaman K."/>
            <person name="Brown C.T."/>
            <person name="Hug L.A."/>
            <person name="Sharon I."/>
            <person name="Castelle C.J."/>
            <person name="Probst A.J."/>
            <person name="Thomas B.C."/>
            <person name="Singh A."/>
            <person name="Wilkins M.J."/>
            <person name="Karaoz U."/>
            <person name="Brodie E.L."/>
            <person name="Williams K.H."/>
            <person name="Hubbard S.S."/>
            <person name="Banfield J.F."/>
        </authorList>
    </citation>
    <scope>NUCLEOTIDE SEQUENCE [LARGE SCALE GENOMIC DNA]</scope>
</reference>
<sequence>MGSVVEIVMGSDSDLPVMEEAGKVLKKFKIPYVFRIISAHRTPDLAREYSRGLIKRGVKVVIAGAGAAAHLAGAIASCTTIPVIGVPLDSSPLSGIDALFSTVQMPGGIPVATMAIGKAGAKNAAIFAVEILALENNRLKNALKNFRGKMAKEVANKDKRLKQI</sequence>
<dbReference type="GO" id="GO:0006189">
    <property type="term" value="P:'de novo' IMP biosynthetic process"/>
    <property type="evidence" value="ECO:0007669"/>
    <property type="project" value="UniProtKB-UniRule"/>
</dbReference>
<proteinExistence type="inferred from homology"/>
<feature type="binding site" evidence="3 5">
    <location>
        <position position="11"/>
    </location>
    <ligand>
        <name>substrate</name>
    </ligand>
</feature>
<keyword evidence="2 3" id="KW-0413">Isomerase</keyword>
<dbReference type="HAMAP" id="MF_01929">
    <property type="entry name" value="PurE_classI"/>
    <property type="match status" value="1"/>
</dbReference>
<dbReference type="Pfam" id="PF00731">
    <property type="entry name" value="AIRC"/>
    <property type="match status" value="1"/>
</dbReference>